<keyword evidence="5" id="KW-1185">Reference proteome</keyword>
<dbReference type="Gene3D" id="3.90.180.10">
    <property type="entry name" value="Medium-chain alcohol dehydrogenases, catalytic domain"/>
    <property type="match status" value="1"/>
</dbReference>
<dbReference type="SUPFAM" id="SSF51735">
    <property type="entry name" value="NAD(P)-binding Rossmann-fold domains"/>
    <property type="match status" value="1"/>
</dbReference>
<keyword evidence="1" id="KW-0521">NADP</keyword>
<evidence type="ECO:0000256" key="2">
    <source>
        <dbReference type="ARBA" id="ARBA00023002"/>
    </source>
</evidence>
<dbReference type="GO" id="GO:0016651">
    <property type="term" value="F:oxidoreductase activity, acting on NAD(P)H"/>
    <property type="evidence" value="ECO:0007669"/>
    <property type="project" value="TreeGrafter"/>
</dbReference>
<dbReference type="Pfam" id="PF08240">
    <property type="entry name" value="ADH_N"/>
    <property type="match status" value="1"/>
</dbReference>
<dbReference type="InterPro" id="IPR011032">
    <property type="entry name" value="GroES-like_sf"/>
</dbReference>
<dbReference type="CDD" id="cd05276">
    <property type="entry name" value="p53_inducible_oxidoreductase"/>
    <property type="match status" value="1"/>
</dbReference>
<dbReference type="EMBL" id="PQVF01000012">
    <property type="protein sequence ID" value="POY35315.1"/>
    <property type="molecule type" value="Genomic_DNA"/>
</dbReference>
<sequence length="328" mass="35017">MRAVVITQPGGPDVLQIQERPTPSIKADEVLVKVMAAGINRPDVAQRSGRYPAPAGAPPDIPGLELAGTIMQLGANVNNLKTGDNICALVAGGAYAEYCAVPAELCLPIPQGLSMAEAASIPETFFTVWSNVFDRGGLKKTESLLVHGGSSGIGTAAIQMAKAMGNTVYATAGSTEKCNYSEDLGADKCINYKTEDFEKAVLELTEGKGVNVILDMVGGEYIGKNINTLADDGRLVFINAMKGFKTEVDFLKVMQKRLLITGSTLRPRPNAFKSEIAHNLKKHIWPLLENGAIKPVIYKTFTLENAAEAHALMESSTHMGKIVLITES</sequence>
<dbReference type="OrthoDB" id="9787435at2"/>
<dbReference type="PANTHER" id="PTHR48106">
    <property type="entry name" value="QUINONE OXIDOREDUCTASE PIG3-RELATED"/>
    <property type="match status" value="1"/>
</dbReference>
<dbReference type="InterPro" id="IPR020843">
    <property type="entry name" value="ER"/>
</dbReference>
<dbReference type="Pfam" id="PF00107">
    <property type="entry name" value="ADH_zinc_N"/>
    <property type="match status" value="1"/>
</dbReference>
<name>A0A2S4ZYB9_9SPHI</name>
<evidence type="ECO:0000313" key="4">
    <source>
        <dbReference type="EMBL" id="POY35315.1"/>
    </source>
</evidence>
<keyword evidence="2" id="KW-0560">Oxidoreductase</keyword>
<dbReference type="PANTHER" id="PTHR48106:SF8">
    <property type="entry name" value="OS02G0805600 PROTEIN"/>
    <property type="match status" value="1"/>
</dbReference>
<dbReference type="SMART" id="SM00829">
    <property type="entry name" value="PKS_ER"/>
    <property type="match status" value="1"/>
</dbReference>
<organism evidence="4 5">
    <name type="scientific">Solitalea longa</name>
    <dbReference type="NCBI Taxonomy" id="2079460"/>
    <lineage>
        <taxon>Bacteria</taxon>
        <taxon>Pseudomonadati</taxon>
        <taxon>Bacteroidota</taxon>
        <taxon>Sphingobacteriia</taxon>
        <taxon>Sphingobacteriales</taxon>
        <taxon>Sphingobacteriaceae</taxon>
        <taxon>Solitalea</taxon>
    </lineage>
</organism>
<comment type="caution">
    <text evidence="4">The sequence shown here is derived from an EMBL/GenBank/DDBJ whole genome shotgun (WGS) entry which is preliminary data.</text>
</comment>
<dbReference type="InterPro" id="IPR013154">
    <property type="entry name" value="ADH-like_N"/>
</dbReference>
<evidence type="ECO:0000259" key="3">
    <source>
        <dbReference type="SMART" id="SM00829"/>
    </source>
</evidence>
<dbReference type="InterPro" id="IPR014189">
    <property type="entry name" value="Quinone_OxRdtase_PIG3"/>
</dbReference>
<dbReference type="AlphaFoldDB" id="A0A2S4ZYB9"/>
<dbReference type="Gene3D" id="3.40.50.720">
    <property type="entry name" value="NAD(P)-binding Rossmann-like Domain"/>
    <property type="match status" value="1"/>
</dbReference>
<dbReference type="InterPro" id="IPR036291">
    <property type="entry name" value="NAD(P)-bd_dom_sf"/>
</dbReference>
<reference evidence="4 5" key="1">
    <citation type="submission" date="2018-01" db="EMBL/GenBank/DDBJ databases">
        <authorList>
            <person name="Gaut B.S."/>
            <person name="Morton B.R."/>
            <person name="Clegg M.T."/>
            <person name="Duvall M.R."/>
        </authorList>
    </citation>
    <scope>NUCLEOTIDE SEQUENCE [LARGE SCALE GENOMIC DNA]</scope>
    <source>
        <strain evidence="4 5">HR-AV</strain>
    </source>
</reference>
<dbReference type="Proteomes" id="UP000236893">
    <property type="component" value="Unassembled WGS sequence"/>
</dbReference>
<feature type="domain" description="Enoyl reductase (ER)" evidence="3">
    <location>
        <begin position="10"/>
        <end position="324"/>
    </location>
</feature>
<gene>
    <name evidence="4" type="ORF">C3K47_16150</name>
</gene>
<dbReference type="GO" id="GO:0070402">
    <property type="term" value="F:NADPH binding"/>
    <property type="evidence" value="ECO:0007669"/>
    <property type="project" value="TreeGrafter"/>
</dbReference>
<accession>A0A2S4ZYB9</accession>
<evidence type="ECO:0000256" key="1">
    <source>
        <dbReference type="ARBA" id="ARBA00022857"/>
    </source>
</evidence>
<protein>
    <submittedName>
        <fullName evidence="4">Zinc-binding dehydrogenase</fullName>
    </submittedName>
</protein>
<proteinExistence type="predicted"/>
<dbReference type="RefSeq" id="WP_103790201.1">
    <property type="nucleotide sequence ID" value="NZ_PQVF01000012.1"/>
</dbReference>
<dbReference type="NCBIfam" id="TIGR02824">
    <property type="entry name" value="quinone_pig3"/>
    <property type="match status" value="1"/>
</dbReference>
<dbReference type="SUPFAM" id="SSF50129">
    <property type="entry name" value="GroES-like"/>
    <property type="match status" value="1"/>
</dbReference>
<evidence type="ECO:0000313" key="5">
    <source>
        <dbReference type="Proteomes" id="UP000236893"/>
    </source>
</evidence>
<dbReference type="InterPro" id="IPR013149">
    <property type="entry name" value="ADH-like_C"/>
</dbReference>